<sequence length="221" mass="26050">MKEKPTKTQETKTSELKTNQVPVKKKSNELLIAFRLYNKTDIIRFEEWKKELEINGESVSNAISNVIRNYLLEKDKQIVLKSVREDLYYSLRKVMFSSLAPFSANIIKEVLKNRVEDVLLNKKMDVLLNNLINKTGRELNDISEKNLAEARYFEQMRELFIINNEKAIKKVNEKIANIKDRQKKFEEYEKQSLKLDSEILSETSDDEFEYDLDLSDLTITK</sequence>
<evidence type="ECO:0000313" key="3">
    <source>
        <dbReference type="Proteomes" id="UP000010103"/>
    </source>
</evidence>
<organism evidence="2 3">
    <name type="scientific">Mycoplasma mycoides subsp. capri LC str. 95010</name>
    <dbReference type="NCBI Taxonomy" id="862259"/>
    <lineage>
        <taxon>Bacteria</taxon>
        <taxon>Bacillati</taxon>
        <taxon>Mycoplasmatota</taxon>
        <taxon>Mollicutes</taxon>
        <taxon>Mycoplasmataceae</taxon>
        <taxon>Mycoplasma</taxon>
    </lineage>
</organism>
<evidence type="ECO:0008006" key="4">
    <source>
        <dbReference type="Google" id="ProtNLM"/>
    </source>
</evidence>
<evidence type="ECO:0000313" key="2">
    <source>
        <dbReference type="EMBL" id="CBW53950.1"/>
    </source>
</evidence>
<dbReference type="NCBIfam" id="NF045893">
    <property type="entry name" value="ICE_Mbov_0398"/>
    <property type="match status" value="1"/>
</dbReference>
<proteinExistence type="predicted"/>
<dbReference type="AlphaFoldDB" id="F4MPB8"/>
<reference evidence="3" key="2">
    <citation type="journal article" date="2011" name="BMC Genomics">
        <title>Mycoplasma mycoides, from mycoides Small Colony to capri. A microevolutionary perspective.</title>
        <authorList>
            <person name="Thiaucourt F."/>
            <person name="Manso-Silvan L."/>
            <person name="Salah W."/>
            <person name="Barbe V."/>
            <person name="Berger A."/>
            <person name="Jacob D."/>
            <person name="Breton M."/>
            <person name="Dupuy V."/>
            <person name="Lomenech A.M."/>
            <person name="Blanchard A."/>
            <person name="Sirand-Pugnet P."/>
        </authorList>
    </citation>
    <scope>NUCLEOTIDE SEQUENCE [LARGE SCALE GENOMIC DNA]</scope>
    <source>
        <strain evidence="3">95010</strain>
    </source>
</reference>
<name>F4MPB8_MYCML</name>
<keyword evidence="1" id="KW-0175">Coiled coil</keyword>
<dbReference type="KEGG" id="mml:MLC_2220"/>
<gene>
    <name evidence="2" type="ORF">MLC_2220</name>
</gene>
<dbReference type="RefSeq" id="WP_013729370.1">
    <property type="nucleotide sequence ID" value="NC_015431.1"/>
</dbReference>
<evidence type="ECO:0000256" key="1">
    <source>
        <dbReference type="SAM" id="Coils"/>
    </source>
</evidence>
<dbReference type="Proteomes" id="UP000010103">
    <property type="component" value="Chromosome"/>
</dbReference>
<dbReference type="EMBL" id="FQ377874">
    <property type="protein sequence ID" value="CBW53950.1"/>
    <property type="molecule type" value="Genomic_DNA"/>
</dbReference>
<dbReference type="OrthoDB" id="397459at2"/>
<dbReference type="HOGENOM" id="CLU_114079_0_0_14"/>
<feature type="coiled-coil region" evidence="1">
    <location>
        <begin position="161"/>
        <end position="191"/>
    </location>
</feature>
<reference evidence="3" key="1">
    <citation type="journal article" date="2011" name="BMC Genomics">
        <title>Mycoplasma mycoides, from "mycoides Small Colony" to "capri". A microevolutionary perspective.</title>
        <authorList>
            <person name="Thiaucourt F."/>
            <person name="Manso-Silvan L."/>
            <person name="Salah W."/>
            <person name="Barbe V."/>
            <person name="Berger A."/>
            <person name="Jacob D."/>
            <person name="Breton M."/>
            <person name="Dupuy V."/>
            <person name="Lomenech A.M."/>
            <person name="Blanchard A."/>
            <person name="Sirand-Pugnet P."/>
        </authorList>
    </citation>
    <scope>NUCLEOTIDE SEQUENCE [LARGE SCALE GENOMIC DNA]</scope>
    <source>
        <strain evidence="3">95010</strain>
    </source>
</reference>
<protein>
    <recommendedName>
        <fullName evidence="4">ICEF Integrative Conjugal Element-II</fullName>
    </recommendedName>
</protein>
<accession>F4MPB8</accession>